<dbReference type="InterPro" id="IPR001900">
    <property type="entry name" value="RNase_II/R"/>
</dbReference>
<dbReference type="InterPro" id="IPR050180">
    <property type="entry name" value="RNR_Ribonuclease"/>
</dbReference>
<evidence type="ECO:0000259" key="1">
    <source>
        <dbReference type="SMART" id="SM00955"/>
    </source>
</evidence>
<dbReference type="PANTHER" id="PTHR23355:SF9">
    <property type="entry name" value="DIS3-LIKE EXONUCLEASE 2"/>
    <property type="match status" value="1"/>
</dbReference>
<reference evidence="2" key="1">
    <citation type="journal article" date="2020" name="Nature">
        <title>Giant virus diversity and host interactions through global metagenomics.</title>
        <authorList>
            <person name="Schulz F."/>
            <person name="Roux S."/>
            <person name="Paez-Espino D."/>
            <person name="Jungbluth S."/>
            <person name="Walsh D.A."/>
            <person name="Denef V.J."/>
            <person name="McMahon K.D."/>
            <person name="Konstantinidis K.T."/>
            <person name="Eloe-Fadrosh E.A."/>
            <person name="Kyrpides N.C."/>
            <person name="Woyke T."/>
        </authorList>
    </citation>
    <scope>NUCLEOTIDE SEQUENCE</scope>
    <source>
        <strain evidence="2">GVMAG-M-3300025699-48</strain>
    </source>
</reference>
<protein>
    <recommendedName>
        <fullName evidence="1">RNB domain-containing protein</fullName>
    </recommendedName>
</protein>
<proteinExistence type="predicted"/>
<accession>A0A6C0J3A5</accession>
<dbReference type="InterPro" id="IPR012340">
    <property type="entry name" value="NA-bd_OB-fold"/>
</dbReference>
<dbReference type="GO" id="GO:0000175">
    <property type="term" value="F:3'-5'-RNA exonuclease activity"/>
    <property type="evidence" value="ECO:0007669"/>
    <property type="project" value="TreeGrafter"/>
</dbReference>
<dbReference type="AlphaFoldDB" id="A0A6C0J3A5"/>
<dbReference type="SMART" id="SM00955">
    <property type="entry name" value="RNB"/>
    <property type="match status" value="1"/>
</dbReference>
<dbReference type="PANTHER" id="PTHR23355">
    <property type="entry name" value="RIBONUCLEASE"/>
    <property type="match status" value="1"/>
</dbReference>
<dbReference type="SUPFAM" id="SSF50249">
    <property type="entry name" value="Nucleic acid-binding proteins"/>
    <property type="match status" value="1"/>
</dbReference>
<dbReference type="EMBL" id="MN740306">
    <property type="protein sequence ID" value="QHT99155.1"/>
    <property type="molecule type" value="Genomic_DNA"/>
</dbReference>
<organism evidence="2">
    <name type="scientific">viral metagenome</name>
    <dbReference type="NCBI Taxonomy" id="1070528"/>
    <lineage>
        <taxon>unclassified sequences</taxon>
        <taxon>metagenomes</taxon>
        <taxon>organismal metagenomes</taxon>
    </lineage>
</organism>
<dbReference type="GO" id="GO:0000932">
    <property type="term" value="C:P-body"/>
    <property type="evidence" value="ECO:0007669"/>
    <property type="project" value="TreeGrafter"/>
</dbReference>
<dbReference type="GO" id="GO:0006402">
    <property type="term" value="P:mRNA catabolic process"/>
    <property type="evidence" value="ECO:0007669"/>
    <property type="project" value="TreeGrafter"/>
</dbReference>
<dbReference type="GO" id="GO:0003723">
    <property type="term" value="F:RNA binding"/>
    <property type="evidence" value="ECO:0007669"/>
    <property type="project" value="InterPro"/>
</dbReference>
<dbReference type="Pfam" id="PF00773">
    <property type="entry name" value="RNB"/>
    <property type="match status" value="1"/>
</dbReference>
<feature type="domain" description="RNB" evidence="1">
    <location>
        <begin position="202"/>
        <end position="480"/>
    </location>
</feature>
<name>A0A6C0J3A5_9ZZZZ</name>
<evidence type="ECO:0000313" key="2">
    <source>
        <dbReference type="EMBL" id="QHT99155.1"/>
    </source>
</evidence>
<sequence>MNLYRVVILDRNYASHIFYSADEKKILNTESNPELQCIHPIEQKLFMDDIFEIDNENPKKVNIVSSLVRTCKQIAGVLMLEHNKTFGRTENKKRLLYKCVPDDKHLPAFLVPYVVKIGFSKVQTNKFVTFKYDKWVDTHPMGILTETLGDVDHLDCFYEYQLYCKSLHISLSEFTKKTTDVLRKKSHDEYIEQIFQNSNYNIEDHRDRYIFTIDPEASTDLDDGFHITNVTENNEQIGWNITVYIANVYFWLETLDLWDSFSKRVSTIYLPDRRRPMIPTILTDTLCSLLEKQDRFALAMKFFVTNDGTLEQSHIEYKNVLINVKKNFRYERSNLLNNIHYQNIFNISKLMDKNIKDSHDVVAHWMVQMNAYTGLSMVDKKIGIFRSVVFTDPYNDIGELEKIDADEDTCRIIKTWNNTTGKYIAYSETEDLAHELIDLKTFKQKNYGKSISRPYIHITSPIRRLVDLLNQIILLNKYNLITKISSNAIEFLSNWMGNLNYINTTMRSIRKIQTDCNVLHKCINNPGYMDMTHKGIVFDKLIKANGMYTYMVYLSNLKLLSRITCPYDLDNYSYHMFKMFMFDDEHSLKKKIRLQIESL</sequence>